<evidence type="ECO:0000256" key="1">
    <source>
        <dbReference type="ARBA" id="ARBA00004141"/>
    </source>
</evidence>
<evidence type="ECO:0000256" key="3">
    <source>
        <dbReference type="ARBA" id="ARBA00022692"/>
    </source>
</evidence>
<proteinExistence type="predicted"/>
<dbReference type="PANTHER" id="PTHR43791">
    <property type="entry name" value="PERMEASE-RELATED"/>
    <property type="match status" value="1"/>
</dbReference>
<feature type="transmembrane region" description="Helical" evidence="6">
    <location>
        <begin position="216"/>
        <end position="238"/>
    </location>
</feature>
<keyword evidence="5 6" id="KW-0472">Membrane</keyword>
<protein>
    <submittedName>
        <fullName evidence="8">Putative MFS transporter</fullName>
    </submittedName>
</protein>
<keyword evidence="2" id="KW-0813">Transport</keyword>
<dbReference type="InterPro" id="IPR036259">
    <property type="entry name" value="MFS_trans_sf"/>
</dbReference>
<evidence type="ECO:0000256" key="4">
    <source>
        <dbReference type="ARBA" id="ARBA00022989"/>
    </source>
</evidence>
<dbReference type="Proteomes" id="UP000030672">
    <property type="component" value="Unassembled WGS sequence"/>
</dbReference>
<feature type="transmembrane region" description="Helical" evidence="6">
    <location>
        <begin position="439"/>
        <end position="463"/>
    </location>
</feature>
<keyword evidence="9" id="KW-1185">Reference proteome</keyword>
<keyword evidence="3 6" id="KW-0812">Transmembrane</keyword>
<dbReference type="GO" id="GO:0022857">
    <property type="term" value="F:transmembrane transporter activity"/>
    <property type="evidence" value="ECO:0007669"/>
    <property type="project" value="InterPro"/>
</dbReference>
<feature type="transmembrane region" description="Helical" evidence="6">
    <location>
        <begin position="320"/>
        <end position="339"/>
    </location>
</feature>
<dbReference type="AlphaFoldDB" id="A0A074WC44"/>
<dbReference type="GO" id="GO:0016020">
    <property type="term" value="C:membrane"/>
    <property type="evidence" value="ECO:0007669"/>
    <property type="project" value="UniProtKB-SubCell"/>
</dbReference>
<evidence type="ECO:0000259" key="7">
    <source>
        <dbReference type="PROSITE" id="PS50850"/>
    </source>
</evidence>
<dbReference type="RefSeq" id="XP_040877094.1">
    <property type="nucleotide sequence ID" value="XM_041022827.1"/>
</dbReference>
<reference evidence="8 9" key="1">
    <citation type="journal article" date="2014" name="BMC Genomics">
        <title>Genome sequencing of four Aureobasidium pullulans varieties: biotechnological potential, stress tolerance, and description of new species.</title>
        <authorList>
            <person name="Gostin Ar C."/>
            <person name="Ohm R.A."/>
            <person name="Kogej T."/>
            <person name="Sonjak S."/>
            <person name="Turk M."/>
            <person name="Zajc J."/>
            <person name="Zalar P."/>
            <person name="Grube M."/>
            <person name="Sun H."/>
            <person name="Han J."/>
            <person name="Sharma A."/>
            <person name="Chiniquy J."/>
            <person name="Ngan C.Y."/>
            <person name="Lipzen A."/>
            <person name="Barry K."/>
            <person name="Grigoriev I.V."/>
            <person name="Gunde-Cimerman N."/>
        </authorList>
    </citation>
    <scope>NUCLEOTIDE SEQUENCE [LARGE SCALE GENOMIC DNA]</scope>
    <source>
        <strain evidence="8 9">CBS 110374</strain>
    </source>
</reference>
<dbReference type="EMBL" id="KL584844">
    <property type="protein sequence ID" value="KEQ60071.1"/>
    <property type="molecule type" value="Genomic_DNA"/>
</dbReference>
<dbReference type="InterPro" id="IPR011701">
    <property type="entry name" value="MFS"/>
</dbReference>
<evidence type="ECO:0000313" key="9">
    <source>
        <dbReference type="Proteomes" id="UP000030672"/>
    </source>
</evidence>
<feature type="transmembrane region" description="Helical" evidence="6">
    <location>
        <begin position="351"/>
        <end position="372"/>
    </location>
</feature>
<dbReference type="PANTHER" id="PTHR43791:SF23">
    <property type="entry name" value="MAJOR FACILITATOR SUPERFAMILY (MFS) PROFILE DOMAIN-CONTAINING PROTEIN"/>
    <property type="match status" value="1"/>
</dbReference>
<feature type="transmembrane region" description="Helical" evidence="6">
    <location>
        <begin position="52"/>
        <end position="69"/>
    </location>
</feature>
<comment type="subcellular location">
    <subcellularLocation>
        <location evidence="1">Membrane</location>
        <topology evidence="1">Multi-pass membrane protein</topology>
    </subcellularLocation>
</comment>
<feature type="domain" description="Major facilitator superfamily (MFS) profile" evidence="7">
    <location>
        <begin position="56"/>
        <end position="467"/>
    </location>
</feature>
<dbReference type="FunFam" id="1.20.1250.20:FF:000013">
    <property type="entry name" value="MFS general substrate transporter"/>
    <property type="match status" value="1"/>
</dbReference>
<feature type="transmembrane region" description="Helical" evidence="6">
    <location>
        <begin position="289"/>
        <end position="308"/>
    </location>
</feature>
<feature type="transmembrane region" description="Helical" evidence="6">
    <location>
        <begin position="184"/>
        <end position="204"/>
    </location>
</feature>
<accession>A0A074WC44</accession>
<feature type="transmembrane region" description="Helical" evidence="6">
    <location>
        <begin position="411"/>
        <end position="433"/>
    </location>
</feature>
<gene>
    <name evidence="8" type="ORF">M437DRAFT_55220</name>
</gene>
<evidence type="ECO:0000256" key="5">
    <source>
        <dbReference type="ARBA" id="ARBA00023136"/>
    </source>
</evidence>
<evidence type="ECO:0000256" key="2">
    <source>
        <dbReference type="ARBA" id="ARBA00022448"/>
    </source>
</evidence>
<sequence>MSVDDHKIATQHVEDFDKVQDLQHDLEDLPESLRELGQQELSKLGKWTTLKLDIMIMPALTILYILNYLDRQNIAASKLANIMKDLDMSVQQYNTCVSILFVGYILMQIPSNLVLSKIRWPAVWICSAVVGWGAVSACTAAVSSFGGLVAARFCLGFVEAVFFPGAFFYLSMFYNRKQIALRTAILYSGSQLGNAFGTLLAIGILKLDGHHGLEGWRWLFLIEGVLTIGIALVFVTYLPNSNKKIWTFTQQQLDWLKWNYERDQKQQDESDEVTAMQGFLLAVRDPKTWLMCSTLYATYTAAAVNNFFPTVVGGLGFGRNLTYVLTAPPFILCVIAMLCNGFHSDKMGERYLHIALPLIITVIANIIAVSTLNIGARYFAMCLLPLSFYSSAICQLSWISGSLSQPAVKRAASIAIINAICNTPNIWTSYLYYNSPRYVAAFSVNLGAAVIAFASATATYFYLRRQNQLMDQGKPLGRSGPTPVQQANGFRYML</sequence>
<keyword evidence="4 6" id="KW-1133">Transmembrane helix</keyword>
<name>A0A074WC44_AURM1</name>
<feature type="transmembrane region" description="Helical" evidence="6">
    <location>
        <begin position="378"/>
        <end position="399"/>
    </location>
</feature>
<dbReference type="FunFam" id="1.20.1250.20:FF:000057">
    <property type="entry name" value="MFS general substrate transporter"/>
    <property type="match status" value="1"/>
</dbReference>
<evidence type="ECO:0000256" key="6">
    <source>
        <dbReference type="SAM" id="Phobius"/>
    </source>
</evidence>
<feature type="transmembrane region" description="Helical" evidence="6">
    <location>
        <begin position="149"/>
        <end position="172"/>
    </location>
</feature>
<evidence type="ECO:0000313" key="8">
    <source>
        <dbReference type="EMBL" id="KEQ60071.1"/>
    </source>
</evidence>
<dbReference type="PROSITE" id="PS50850">
    <property type="entry name" value="MFS"/>
    <property type="match status" value="1"/>
</dbReference>
<feature type="transmembrane region" description="Helical" evidence="6">
    <location>
        <begin position="89"/>
        <end position="109"/>
    </location>
</feature>
<dbReference type="HOGENOM" id="CLU_001265_0_6_1"/>
<feature type="transmembrane region" description="Helical" evidence="6">
    <location>
        <begin position="121"/>
        <end position="143"/>
    </location>
</feature>
<dbReference type="InterPro" id="IPR020846">
    <property type="entry name" value="MFS_dom"/>
</dbReference>
<dbReference type="Gene3D" id="1.20.1250.20">
    <property type="entry name" value="MFS general substrate transporter like domains"/>
    <property type="match status" value="1"/>
</dbReference>
<dbReference type="SUPFAM" id="SSF103473">
    <property type="entry name" value="MFS general substrate transporter"/>
    <property type="match status" value="1"/>
</dbReference>
<dbReference type="GeneID" id="63916200"/>
<organism evidence="8 9">
    <name type="scientific">Aureobasidium melanogenum (strain CBS 110374)</name>
    <name type="common">Aureobasidium pullulans var. melanogenum</name>
    <dbReference type="NCBI Taxonomy" id="1043003"/>
    <lineage>
        <taxon>Eukaryota</taxon>
        <taxon>Fungi</taxon>
        <taxon>Dikarya</taxon>
        <taxon>Ascomycota</taxon>
        <taxon>Pezizomycotina</taxon>
        <taxon>Dothideomycetes</taxon>
        <taxon>Dothideomycetidae</taxon>
        <taxon>Dothideales</taxon>
        <taxon>Saccotheciaceae</taxon>
        <taxon>Aureobasidium</taxon>
    </lineage>
</organism>
<dbReference type="Pfam" id="PF07690">
    <property type="entry name" value="MFS_1"/>
    <property type="match status" value="1"/>
</dbReference>